<evidence type="ECO:0000256" key="5">
    <source>
        <dbReference type="ARBA" id="ARBA00022801"/>
    </source>
</evidence>
<gene>
    <name evidence="11" type="ORF">LD004_17455</name>
    <name evidence="10" type="ORF">LDZ35_05400</name>
</gene>
<dbReference type="EMBL" id="JAIWWW010000009">
    <property type="protein sequence ID" value="MCA4522647.1"/>
    <property type="molecule type" value="Genomic_DNA"/>
</dbReference>
<accession>A0AAW4SJC1</accession>
<evidence type="ECO:0000256" key="6">
    <source>
        <dbReference type="ARBA" id="ARBA00023295"/>
    </source>
</evidence>
<dbReference type="Proteomes" id="UP001197958">
    <property type="component" value="Unassembled WGS sequence"/>
</dbReference>
<dbReference type="RefSeq" id="WP_072066940.1">
    <property type="nucleotide sequence ID" value="NZ_CP183042.1"/>
</dbReference>
<dbReference type="InterPro" id="IPR012334">
    <property type="entry name" value="Pectin_lyas_fold"/>
</dbReference>
<dbReference type="EMBL" id="JAIWYE010000031">
    <property type="protein sequence ID" value="MCA4705392.1"/>
    <property type="molecule type" value="Genomic_DNA"/>
</dbReference>
<dbReference type="SMART" id="SM00710">
    <property type="entry name" value="PbH1"/>
    <property type="match status" value="4"/>
</dbReference>
<evidence type="ECO:0000313" key="10">
    <source>
        <dbReference type="EMBL" id="MCA4522647.1"/>
    </source>
</evidence>
<proteinExistence type="predicted"/>
<dbReference type="InterPro" id="IPR039448">
    <property type="entry name" value="Beta_helix"/>
</dbReference>
<feature type="domain" description="Right handed beta helix" evidence="7">
    <location>
        <begin position="419"/>
        <end position="580"/>
    </location>
</feature>
<keyword evidence="3" id="KW-0732">Signal</keyword>
<dbReference type="AlphaFoldDB" id="A0AAW4SJC1"/>
<evidence type="ECO:0000259" key="9">
    <source>
        <dbReference type="Pfam" id="PF23764"/>
    </source>
</evidence>
<evidence type="ECO:0000256" key="1">
    <source>
        <dbReference type="ARBA" id="ARBA00001255"/>
    </source>
</evidence>
<reference evidence="10" key="1">
    <citation type="submission" date="2023-08" db="EMBL/GenBank/DDBJ databases">
        <title>Mucin Metabolism Genes Underlie the Key Renovations of Bacteroides xylanisolvens Genomes in Captive Great Apes.</title>
        <authorList>
            <person name="Nishida A.H."/>
        </authorList>
    </citation>
    <scope>NUCLEOTIDE SEQUENCE</scope>
    <source>
        <strain evidence="11">P13.H9</strain>
        <strain evidence="10">P19.10B</strain>
    </source>
</reference>
<evidence type="ECO:0000313" key="12">
    <source>
        <dbReference type="Proteomes" id="UP001197958"/>
    </source>
</evidence>
<dbReference type="InterPro" id="IPR057275">
    <property type="entry name" value="Beta-barrel_GLAA-B_I"/>
</dbReference>
<name>A0AAW4SJC1_9BACE</name>
<comment type="caution">
    <text evidence="10">The sequence shown here is derived from an EMBL/GenBank/DDBJ whole genome shotgun (WGS) entry which is preliminary data.</text>
</comment>
<dbReference type="GO" id="GO:0004557">
    <property type="term" value="F:alpha-galactosidase activity"/>
    <property type="evidence" value="ECO:0007669"/>
    <property type="project" value="UniProtKB-EC"/>
</dbReference>
<protein>
    <submittedName>
        <fullName evidence="10">Right-handed parallel beta-helix repeat-containing protein</fullName>
    </submittedName>
</protein>
<comment type="catalytic activity">
    <reaction evidence="2">
        <text>Hydrolysis of terminal, non-reducing branched (1-&gt;3)-alpha-D-galactosidic residues, producing free D-galactose.</text>
        <dbReference type="EC" id="3.2.1.n1"/>
    </reaction>
</comment>
<dbReference type="SUPFAM" id="SSF51126">
    <property type="entry name" value="Pectin lyase-like"/>
    <property type="match status" value="1"/>
</dbReference>
<organism evidence="10 12">
    <name type="scientific">Bacteroides xylanisolvens</name>
    <dbReference type="NCBI Taxonomy" id="371601"/>
    <lineage>
        <taxon>Bacteria</taxon>
        <taxon>Pseudomonadati</taxon>
        <taxon>Bacteroidota</taxon>
        <taxon>Bacteroidia</taxon>
        <taxon>Bacteroidales</taxon>
        <taxon>Bacteroidaceae</taxon>
        <taxon>Bacteroides</taxon>
    </lineage>
</organism>
<dbReference type="Pfam" id="PF13229">
    <property type="entry name" value="Beta_helix"/>
    <property type="match status" value="1"/>
</dbReference>
<dbReference type="InterPro" id="IPR011050">
    <property type="entry name" value="Pectin_lyase_fold/virulence"/>
</dbReference>
<comment type="catalytic activity">
    <reaction evidence="1">
        <text>Hydrolysis of terminal, non-reducing alpha-D-galactose residues in alpha-D-galactosides, including galactose oligosaccharides, galactomannans and galactolipids.</text>
        <dbReference type="EC" id="3.2.1.22"/>
    </reaction>
</comment>
<feature type="domain" description="GLAA-B beta-barrel" evidence="8">
    <location>
        <begin position="141"/>
        <end position="235"/>
    </location>
</feature>
<evidence type="ECO:0000256" key="4">
    <source>
        <dbReference type="ARBA" id="ARBA00022737"/>
    </source>
</evidence>
<evidence type="ECO:0000256" key="2">
    <source>
        <dbReference type="ARBA" id="ARBA00001271"/>
    </source>
</evidence>
<dbReference type="Pfam" id="PF23763">
    <property type="entry name" value="Beta-barrel_GLAA-B_I"/>
    <property type="match status" value="1"/>
</dbReference>
<keyword evidence="5" id="KW-0378">Hydrolase</keyword>
<dbReference type="Gene3D" id="2.160.20.10">
    <property type="entry name" value="Single-stranded right-handed beta-helix, Pectin lyase-like"/>
    <property type="match status" value="2"/>
</dbReference>
<evidence type="ECO:0000259" key="7">
    <source>
        <dbReference type="Pfam" id="PF13229"/>
    </source>
</evidence>
<dbReference type="InterPro" id="IPR056441">
    <property type="entry name" value="Beta-barrel_GLAA-B_II"/>
</dbReference>
<evidence type="ECO:0000256" key="3">
    <source>
        <dbReference type="ARBA" id="ARBA00022729"/>
    </source>
</evidence>
<dbReference type="Proteomes" id="UP001198461">
    <property type="component" value="Unassembled WGS sequence"/>
</dbReference>
<sequence>MTIPKIWKRITFLSVLTLITNSYTAAKEIINIPLQNGDVTMNIRKAIESAKTDDIKIILEKGTYFCKPDYATEKYCAITNHGNGSKKIIFPIKGFKKVEIEGNGATILCHGQLFPFLIEECNEVKISGITINWDIPFTFLAEVIDINPKEGWREVKPFRDGFSWKIEKNKIKFPNIDGFNYSILGSTLPFDKGKKKVVTGAQDMHSDPSKVVELPNGNLRIYEKQKYYPPIGSLLSSKGDREKDRYAPAFDFKECQNITLNNVTVHHALGMAYLFERSENIKITDCKVVLPPNSNRVISSTADATHFANCKGDILIEGCTFENMLDDGTNVHGTYVEINKIIDSKTIRVALKHFEQTGFKFAAPGDEVWFIKHPSPARAETNTVSNVKVLNETYMDLTFENAIPSDLKKGDVVENKTWNPTFTVRGCTIRNHRARNLIIKTPLKTVIENNNLSSMMSAILFRGETFFWFESGAVNDVTIRNNKFKNYADCGKPHAAIYITPRLGKDFDQTECYDKNIKIINNEIDGFNPRVVWADRAENLVIKGNRINLNNEEKAPFPDAPVFQLENCKNVTIEDNIHTGLKPAKVLEADKKSRETLKIKGSKNLKFE</sequence>
<keyword evidence="6" id="KW-0326">Glycosidase</keyword>
<feature type="domain" description="GLAA-B beta-barrel" evidence="9">
    <location>
        <begin position="346"/>
        <end position="413"/>
    </location>
</feature>
<dbReference type="InterPro" id="IPR006626">
    <property type="entry name" value="PbH1"/>
</dbReference>
<evidence type="ECO:0000313" key="11">
    <source>
        <dbReference type="EMBL" id="MCA4705392.1"/>
    </source>
</evidence>
<dbReference type="Pfam" id="PF23764">
    <property type="entry name" value="Beta-barrel_GLAA-B_II"/>
    <property type="match status" value="1"/>
</dbReference>
<evidence type="ECO:0000259" key="8">
    <source>
        <dbReference type="Pfam" id="PF23763"/>
    </source>
</evidence>
<keyword evidence="4" id="KW-0677">Repeat</keyword>